<evidence type="ECO:0000313" key="2">
    <source>
        <dbReference type="Proteomes" id="UP000283700"/>
    </source>
</evidence>
<sequence length="76" mass="9244">MIFFILKPVYFTYHFRPKIYIQIFEYIFFTLFLSNRPKILYPKTEFCLLAAQKISWRDLGEKAEDIQFLENGIPLD</sequence>
<accession>A0A415UB40</accession>
<evidence type="ECO:0000313" key="1">
    <source>
        <dbReference type="EMBL" id="RHN15319.1"/>
    </source>
</evidence>
<reference evidence="1 2" key="1">
    <citation type="submission" date="2018-08" db="EMBL/GenBank/DDBJ databases">
        <title>A genome reference for cultivated species of the human gut microbiota.</title>
        <authorList>
            <person name="Zou Y."/>
            <person name="Xue W."/>
            <person name="Luo G."/>
        </authorList>
    </citation>
    <scope>NUCLEOTIDE SEQUENCE [LARGE SCALE GENOMIC DNA]</scope>
    <source>
        <strain evidence="1 2">AF31-17AC</strain>
    </source>
</reference>
<organism evidence="1 2">
    <name type="scientific">Anaerobutyricum hallii</name>
    <dbReference type="NCBI Taxonomy" id="39488"/>
    <lineage>
        <taxon>Bacteria</taxon>
        <taxon>Bacillati</taxon>
        <taxon>Bacillota</taxon>
        <taxon>Clostridia</taxon>
        <taxon>Lachnospirales</taxon>
        <taxon>Lachnospiraceae</taxon>
        <taxon>Anaerobutyricum</taxon>
    </lineage>
</organism>
<dbReference type="EMBL" id="QRQO01000009">
    <property type="protein sequence ID" value="RHN15319.1"/>
    <property type="molecule type" value="Genomic_DNA"/>
</dbReference>
<proteinExistence type="predicted"/>
<dbReference type="Proteomes" id="UP000283700">
    <property type="component" value="Unassembled WGS sequence"/>
</dbReference>
<name>A0A415UB40_9FIRM</name>
<protein>
    <submittedName>
        <fullName evidence="1">Uncharacterized protein</fullName>
    </submittedName>
</protein>
<dbReference type="AlphaFoldDB" id="A0A415UB40"/>
<comment type="caution">
    <text evidence="1">The sequence shown here is derived from an EMBL/GenBank/DDBJ whole genome shotgun (WGS) entry which is preliminary data.</text>
</comment>
<gene>
    <name evidence="1" type="ORF">DWZ29_04890</name>
</gene>